<evidence type="ECO:0000313" key="1">
    <source>
        <dbReference type="EMBL" id="NJQ13583.1"/>
    </source>
</evidence>
<gene>
    <name evidence="1" type="ORF">HCN52_01130</name>
</gene>
<name>A0ABX1C411_9ACTN</name>
<comment type="caution">
    <text evidence="1">The sequence shown here is derived from an EMBL/GenBank/DDBJ whole genome shotgun (WGS) entry which is preliminary data.</text>
</comment>
<evidence type="ECO:0000313" key="2">
    <source>
        <dbReference type="Proteomes" id="UP000727056"/>
    </source>
</evidence>
<dbReference type="Proteomes" id="UP000727056">
    <property type="component" value="Unassembled WGS sequence"/>
</dbReference>
<keyword evidence="2" id="KW-1185">Reference proteome</keyword>
<protein>
    <submittedName>
        <fullName evidence="1">Uncharacterized protein</fullName>
    </submittedName>
</protein>
<reference evidence="1 2" key="1">
    <citation type="submission" date="2020-03" db="EMBL/GenBank/DDBJ databases">
        <title>Draft genome of Streptomyces sp. ventii, isolated from the Axial Seamount in the Pacific Ocean, and resequencing of the two type strains Streptomyces lonarensis strain NCL 716 and Streptomyces bohaiensis strain 11A07.</title>
        <authorList>
            <person name="Loughran R.M."/>
            <person name="Pfannmuller K.M."/>
            <person name="Wasson B.J."/>
            <person name="Deadmond M.C."/>
            <person name="Paddock B.E."/>
            <person name="Koyack M.J."/>
            <person name="Gallegos D.A."/>
            <person name="Mitchell E.A."/>
            <person name="Ushijima B."/>
            <person name="Saw J.H."/>
            <person name="Mcphail K.L."/>
            <person name="Videau P."/>
        </authorList>
    </citation>
    <scope>NUCLEOTIDE SEQUENCE [LARGE SCALE GENOMIC DNA]</scope>
    <source>
        <strain evidence="1 2">11A07</strain>
    </source>
</reference>
<sequence length="281" mass="29788">MPERRFPAQPGVVPAARRSGGTLFAALHGTLVPHRRVDPRPQLDAHALFHQRSVAMGWLDDRSAGGGSEAGMARAPGLWSTNDAGWGHPLGAVDTDLISWFQVEATAVADDRPLPVQPLLHCAESATARAGVVDLAAIQVLLPVQGLVGVARPPYAPVPAARTTEWFPACDPRTATPVEVTVTGGRDRAVTGSARALADDVARVARPVFDCRGLDVVGPEALRPPPFDDRFWNGPASDGVRMRGHLSEWTTDAIGWLSEVIADVSARLGIRAPALVTVTRA</sequence>
<proteinExistence type="predicted"/>
<dbReference type="EMBL" id="JAAVJC010000003">
    <property type="protein sequence ID" value="NJQ13583.1"/>
    <property type="molecule type" value="Genomic_DNA"/>
</dbReference>
<accession>A0ABX1C411</accession>
<organism evidence="1 2">
    <name type="scientific">Streptomyces bohaiensis</name>
    <dbReference type="NCBI Taxonomy" id="1431344"/>
    <lineage>
        <taxon>Bacteria</taxon>
        <taxon>Bacillati</taxon>
        <taxon>Actinomycetota</taxon>
        <taxon>Actinomycetes</taxon>
        <taxon>Kitasatosporales</taxon>
        <taxon>Streptomycetaceae</taxon>
        <taxon>Streptomyces</taxon>
    </lineage>
</organism>